<dbReference type="SMART" id="SM00091">
    <property type="entry name" value="PAS"/>
    <property type="match status" value="2"/>
</dbReference>
<dbReference type="PANTHER" id="PTHR43531">
    <property type="entry name" value="PROTEIN ICFG"/>
    <property type="match status" value="1"/>
</dbReference>
<evidence type="ECO:0000256" key="1">
    <source>
        <dbReference type="ARBA" id="ARBA00004370"/>
    </source>
</evidence>
<evidence type="ECO:0000313" key="11">
    <source>
        <dbReference type="EMBL" id="MUO45733.1"/>
    </source>
</evidence>
<dbReference type="InterPro" id="IPR004090">
    <property type="entry name" value="Chemotax_Me-accpt_rcpt"/>
</dbReference>
<evidence type="ECO:0000259" key="7">
    <source>
        <dbReference type="PROSITE" id="PS50112"/>
    </source>
</evidence>
<geneLocation type="plasmid" evidence="10">
    <name>pTi_CFBP2681</name>
</geneLocation>
<dbReference type="PROSITE" id="PS50885">
    <property type="entry name" value="HAMP"/>
    <property type="match status" value="1"/>
</dbReference>
<dbReference type="PROSITE" id="PS50113">
    <property type="entry name" value="PAC"/>
    <property type="match status" value="1"/>
</dbReference>
<dbReference type="NCBIfam" id="TIGR00229">
    <property type="entry name" value="sensory_box"/>
    <property type="match status" value="2"/>
</dbReference>
<feature type="domain" description="PAS" evidence="7">
    <location>
        <begin position="24"/>
        <end position="64"/>
    </location>
</feature>
<dbReference type="GO" id="GO:0004888">
    <property type="term" value="F:transmembrane signaling receptor activity"/>
    <property type="evidence" value="ECO:0007669"/>
    <property type="project" value="InterPro"/>
</dbReference>
<dbReference type="SMART" id="SM00086">
    <property type="entry name" value="PAC"/>
    <property type="match status" value="2"/>
</dbReference>
<dbReference type="InterPro" id="IPR000700">
    <property type="entry name" value="PAS-assoc_C"/>
</dbReference>
<evidence type="ECO:0000313" key="13">
    <source>
        <dbReference type="Proteomes" id="UP000179454"/>
    </source>
</evidence>
<dbReference type="EMBL" id="KY000075">
    <property type="protein sequence ID" value="ASK49611.1"/>
    <property type="molecule type" value="Genomic_DNA"/>
</dbReference>
<comment type="similarity">
    <text evidence="3">Belongs to the methyl-accepting chemotaxis (MCP) protein family.</text>
</comment>
<dbReference type="GO" id="GO:0016020">
    <property type="term" value="C:membrane"/>
    <property type="evidence" value="ECO:0007669"/>
    <property type="project" value="UniProtKB-SubCell"/>
</dbReference>
<dbReference type="InterPro" id="IPR004089">
    <property type="entry name" value="MCPsignal_dom"/>
</dbReference>
<feature type="domain" description="PAC" evidence="8">
    <location>
        <begin position="204"/>
        <end position="256"/>
    </location>
</feature>
<dbReference type="Proteomes" id="UP000179454">
    <property type="component" value="Unassembled WGS sequence"/>
</dbReference>
<dbReference type="InterPro" id="IPR003660">
    <property type="entry name" value="HAMP_dom"/>
</dbReference>
<dbReference type="InterPro" id="IPR013655">
    <property type="entry name" value="PAS_fold_3"/>
</dbReference>
<name>A0A2Z2Q4W8_AGRVI</name>
<evidence type="ECO:0000259" key="6">
    <source>
        <dbReference type="PROSITE" id="PS50111"/>
    </source>
</evidence>
<protein>
    <submittedName>
        <fullName evidence="10">Chemotaxis protein</fullName>
    </submittedName>
    <submittedName>
        <fullName evidence="11">PAS domain S-box protein</fullName>
    </submittedName>
</protein>
<dbReference type="Pfam" id="PF00015">
    <property type="entry name" value="MCPsignal"/>
    <property type="match status" value="1"/>
</dbReference>
<comment type="subcellular location">
    <subcellularLocation>
        <location evidence="1">Membrane</location>
    </subcellularLocation>
</comment>
<dbReference type="InterPro" id="IPR035965">
    <property type="entry name" value="PAS-like_dom_sf"/>
</dbReference>
<dbReference type="AlphaFoldDB" id="A0A2Z2Q4W8"/>
<evidence type="ECO:0000256" key="2">
    <source>
        <dbReference type="ARBA" id="ARBA00022500"/>
    </source>
</evidence>
<dbReference type="InterPro" id="IPR051310">
    <property type="entry name" value="MCP_chemotaxis"/>
</dbReference>
<dbReference type="InterPro" id="IPR000014">
    <property type="entry name" value="PAS"/>
</dbReference>
<dbReference type="GO" id="GO:0006935">
    <property type="term" value="P:chemotaxis"/>
    <property type="evidence" value="ECO:0007669"/>
    <property type="project" value="UniProtKB-KW"/>
</dbReference>
<dbReference type="CDD" id="cd11386">
    <property type="entry name" value="MCP_signal"/>
    <property type="match status" value="1"/>
</dbReference>
<keyword evidence="4" id="KW-0807">Transducer</keyword>
<feature type="domain" description="PAS" evidence="7">
    <location>
        <begin position="151"/>
        <end position="175"/>
    </location>
</feature>
<evidence type="ECO:0000313" key="14">
    <source>
        <dbReference type="Proteomes" id="UP000179536"/>
    </source>
</evidence>
<proteinExistence type="inferred from homology"/>
<organism evidence="10">
    <name type="scientific">Agrobacterium vitis</name>
    <name type="common">Rhizobium vitis</name>
    <dbReference type="NCBI Taxonomy" id="373"/>
    <lineage>
        <taxon>Bacteria</taxon>
        <taxon>Pseudomonadati</taxon>
        <taxon>Pseudomonadota</taxon>
        <taxon>Alphaproteobacteria</taxon>
        <taxon>Hyphomicrobiales</taxon>
        <taxon>Rhizobiaceae</taxon>
        <taxon>Rhizobium/Agrobacterium group</taxon>
        <taxon>Agrobacterium</taxon>
    </lineage>
</organism>
<dbReference type="Gene3D" id="3.30.450.20">
    <property type="entry name" value="PAS domain"/>
    <property type="match status" value="2"/>
</dbReference>
<dbReference type="RefSeq" id="WP_012648929.1">
    <property type="nucleotide sequence ID" value="NZ_AP023283.1"/>
</dbReference>
<dbReference type="SUPFAM" id="SSF55785">
    <property type="entry name" value="PYP-like sensor domain (PAS domain)"/>
    <property type="match status" value="2"/>
</dbReference>
<sequence length="594" mass="65164">MRLLSIFGNDLAYIMKAFDRSQAIISFTPDGKILDANENFCKAIGYTREEIVGKNHRMFIDPKEAQLPEYKAFWKRLADGEYDQRQYKRIGKGGKEIWIEASYNPVIRGGKVVKVVKIATEITASKHESLESKGKLDALSRAQAIIEFMPDGKILTANKNFLETLGYTLEEIVGKHHGIFCEPDFVASREYSEFWTRLAKGEYYSDEFKRIRKDGSPVYIQATYNPILDEDGNVFKVVKFATDVSGRVLALQKIGSGLERLSDCNIRVTIDEPFVEEFEHLRHDFNESLAKFQETLEEVLSQTTMLSSKSGDMSESANGIAQRSEQQAAALEETSAALEEITVTVRESVGRTAEARDLVRDARSAASKSVQIVNSTVNAMGRIEAASREITNIIDVIDQISFQTNLLALNAGVEAARAGDAGKGFAVVAQEVRELAQRSTKAAKEIAVLIGNSSNAVKDGVRLVGETGDALKSIEGYVQSIDANIDGIALASSEQSTSLNEINSAVNSLDQMTQQNAGMVSSMGTIAEAVASGAAGLEALVKRFKLNRREWIREPGSEAAKLGPESRGYGKNTIYQPERAHQQTKGSSKVKLAS</sequence>
<evidence type="ECO:0000256" key="3">
    <source>
        <dbReference type="ARBA" id="ARBA00029447"/>
    </source>
</evidence>
<dbReference type="PROSITE" id="PS50112">
    <property type="entry name" value="PAS"/>
    <property type="match status" value="2"/>
</dbReference>
<dbReference type="EMBL" id="MBFE02000064">
    <property type="protein sequence ID" value="MUO45733.1"/>
    <property type="molecule type" value="Genomic_DNA"/>
</dbReference>
<evidence type="ECO:0000259" key="8">
    <source>
        <dbReference type="PROSITE" id="PS50113"/>
    </source>
</evidence>
<accession>A0A2Z2Q4W8</accession>
<dbReference type="SUPFAM" id="SSF58104">
    <property type="entry name" value="Methyl-accepting chemotaxis protein (MCP) signaling domain"/>
    <property type="match status" value="1"/>
</dbReference>
<feature type="domain" description="HAMP" evidence="9">
    <location>
        <begin position="245"/>
        <end position="297"/>
    </location>
</feature>
<dbReference type="PROSITE" id="PS50111">
    <property type="entry name" value="CHEMOTAXIS_TRANSDUC_2"/>
    <property type="match status" value="1"/>
</dbReference>
<keyword evidence="13" id="KW-1185">Reference proteome</keyword>
<gene>
    <name evidence="12" type="ORF">BBK91_026955</name>
    <name evidence="11" type="ORF">BBL17_028880</name>
</gene>
<evidence type="ECO:0000313" key="12">
    <source>
        <dbReference type="EMBL" id="MUP13439.1"/>
    </source>
</evidence>
<dbReference type="Pfam" id="PF08447">
    <property type="entry name" value="PAS_3"/>
    <property type="match status" value="2"/>
</dbReference>
<evidence type="ECO:0000256" key="5">
    <source>
        <dbReference type="SAM" id="MobiDB-lite"/>
    </source>
</evidence>
<dbReference type="GO" id="GO:0007165">
    <property type="term" value="P:signal transduction"/>
    <property type="evidence" value="ECO:0007669"/>
    <property type="project" value="UniProtKB-KW"/>
</dbReference>
<keyword evidence="2" id="KW-0145">Chemotaxis</keyword>
<evidence type="ECO:0000256" key="4">
    <source>
        <dbReference type="PROSITE-ProRule" id="PRU00284"/>
    </source>
</evidence>
<dbReference type="PANTHER" id="PTHR43531:SF11">
    <property type="entry name" value="METHYL-ACCEPTING CHEMOTAXIS PROTEIN 3"/>
    <property type="match status" value="1"/>
</dbReference>
<reference evidence="10" key="1">
    <citation type="submission" date="2016-10" db="EMBL/GenBank/DDBJ databases">
        <title>Agrobacterium Ti plasmids: Classification based on T-DNA and Vir regions organization.</title>
        <authorList>
            <person name="Nabi N."/>
            <person name="Vial L."/>
            <person name="Ben Hafsa A."/>
            <person name="Chapulliot D."/>
            <person name="Berard A."/>
            <person name="Chauveau A."/>
            <person name="Le Paslier M.-C."/>
            <person name="Harzallah Skhiri F."/>
            <person name="Brunel D."/>
            <person name="Nesme X."/>
            <person name="Chaouachi M."/>
        </authorList>
    </citation>
    <scope>NUCLEOTIDE SEQUENCE</scope>
    <source>
        <strain evidence="10">CFBP2681</strain>
        <plasmid evidence="10">pTi_CFBP2681</plasmid>
    </source>
</reference>
<keyword evidence="10" id="KW-0614">Plasmid</keyword>
<dbReference type="Proteomes" id="UP000179536">
    <property type="component" value="Unassembled WGS sequence"/>
</dbReference>
<dbReference type="PRINTS" id="PR00260">
    <property type="entry name" value="CHEMTRNSDUCR"/>
</dbReference>
<dbReference type="SMART" id="SM00283">
    <property type="entry name" value="MA"/>
    <property type="match status" value="1"/>
</dbReference>
<dbReference type="InterPro" id="IPR001610">
    <property type="entry name" value="PAC"/>
</dbReference>
<feature type="domain" description="Methyl-accepting transducer" evidence="6">
    <location>
        <begin position="302"/>
        <end position="531"/>
    </location>
</feature>
<feature type="region of interest" description="Disordered" evidence="5">
    <location>
        <begin position="556"/>
        <end position="594"/>
    </location>
</feature>
<dbReference type="FunFam" id="1.10.287.950:FF:000001">
    <property type="entry name" value="Methyl-accepting chemotaxis sensory transducer"/>
    <property type="match status" value="1"/>
</dbReference>
<dbReference type="CDD" id="cd00130">
    <property type="entry name" value="PAS"/>
    <property type="match status" value="2"/>
</dbReference>
<reference evidence="13 14" key="2">
    <citation type="submission" date="2019-11" db="EMBL/GenBank/DDBJ databases">
        <title>Whole-genome sequencing of Allorhizobium vitis.</title>
        <authorList>
            <person name="Gan H.M."/>
            <person name="Savka M.A."/>
        </authorList>
    </citation>
    <scope>NUCLEOTIDE SEQUENCE [LARGE SCALE GENOMIC DNA]</scope>
    <source>
        <strain evidence="12 14">RF2/1</strain>
        <strain evidence="11 13">T1/7</strain>
    </source>
</reference>
<evidence type="ECO:0000313" key="10">
    <source>
        <dbReference type="EMBL" id="ASK49611.1"/>
    </source>
</evidence>
<dbReference type="OMA" id="ISQHSHA"/>
<evidence type="ECO:0000259" key="9">
    <source>
        <dbReference type="PROSITE" id="PS50885"/>
    </source>
</evidence>
<dbReference type="Gene3D" id="1.10.287.950">
    <property type="entry name" value="Methyl-accepting chemotaxis protein"/>
    <property type="match status" value="1"/>
</dbReference>
<dbReference type="EMBL" id="MBFA02000052">
    <property type="protein sequence ID" value="MUP13439.1"/>
    <property type="molecule type" value="Genomic_DNA"/>
</dbReference>